<comment type="caution">
    <text evidence="3">The sequence shown here is derived from an EMBL/GenBank/DDBJ whole genome shotgun (WGS) entry which is preliminary data.</text>
</comment>
<feature type="domain" description="S1 motif" evidence="2">
    <location>
        <begin position="88"/>
        <end position="163"/>
    </location>
</feature>
<dbReference type="InterPro" id="IPR052757">
    <property type="entry name" value="Ribosomal_protein_S1"/>
</dbReference>
<gene>
    <name evidence="3" type="ORF">EZV62_001529</name>
</gene>
<evidence type="ECO:0000313" key="3">
    <source>
        <dbReference type="EMBL" id="TXG72950.1"/>
    </source>
</evidence>
<accession>A0A5C7IUA7</accession>
<dbReference type="SMART" id="SM00316">
    <property type="entry name" value="S1"/>
    <property type="match status" value="2"/>
</dbReference>
<name>A0A5C7IUA7_9ROSI</name>
<dbReference type="InterPro" id="IPR015943">
    <property type="entry name" value="WD40/YVTN_repeat-like_dom_sf"/>
</dbReference>
<dbReference type="SMART" id="SM00320">
    <property type="entry name" value="WD40"/>
    <property type="match status" value="2"/>
</dbReference>
<dbReference type="OrthoDB" id="412781at2759"/>
<dbReference type="Pfam" id="PF00400">
    <property type="entry name" value="WD40"/>
    <property type="match status" value="2"/>
</dbReference>
<dbReference type="EMBL" id="VAHF01000001">
    <property type="protein sequence ID" value="TXG72950.1"/>
    <property type="molecule type" value="Genomic_DNA"/>
</dbReference>
<dbReference type="PANTHER" id="PTHR47559">
    <property type="entry name" value="OS03G0844900 PROTEIN"/>
    <property type="match status" value="1"/>
</dbReference>
<organism evidence="3 4">
    <name type="scientific">Acer yangbiense</name>
    <dbReference type="NCBI Taxonomy" id="1000413"/>
    <lineage>
        <taxon>Eukaryota</taxon>
        <taxon>Viridiplantae</taxon>
        <taxon>Streptophyta</taxon>
        <taxon>Embryophyta</taxon>
        <taxon>Tracheophyta</taxon>
        <taxon>Spermatophyta</taxon>
        <taxon>Magnoliopsida</taxon>
        <taxon>eudicotyledons</taxon>
        <taxon>Gunneridae</taxon>
        <taxon>Pentapetalae</taxon>
        <taxon>rosids</taxon>
        <taxon>malvids</taxon>
        <taxon>Sapindales</taxon>
        <taxon>Sapindaceae</taxon>
        <taxon>Hippocastanoideae</taxon>
        <taxon>Acereae</taxon>
        <taxon>Acer</taxon>
    </lineage>
</organism>
<dbReference type="PROSITE" id="PS50126">
    <property type="entry name" value="S1"/>
    <property type="match status" value="2"/>
</dbReference>
<proteinExistence type="predicted"/>
<dbReference type="PROSITE" id="PS50082">
    <property type="entry name" value="WD_REPEATS_2"/>
    <property type="match status" value="1"/>
</dbReference>
<dbReference type="InterPro" id="IPR003029">
    <property type="entry name" value="S1_domain"/>
</dbReference>
<reference evidence="4" key="1">
    <citation type="journal article" date="2019" name="Gigascience">
        <title>De novo genome assembly of the endangered Acer yangbiense, a plant species with extremely small populations endemic to Yunnan Province, China.</title>
        <authorList>
            <person name="Yang J."/>
            <person name="Wariss H.M."/>
            <person name="Tao L."/>
            <person name="Zhang R."/>
            <person name="Yun Q."/>
            <person name="Hollingsworth P."/>
            <person name="Dao Z."/>
            <person name="Luo G."/>
            <person name="Guo H."/>
            <person name="Ma Y."/>
            <person name="Sun W."/>
        </authorList>
    </citation>
    <scope>NUCLEOTIDE SEQUENCE [LARGE SCALE GENOMIC DNA]</scope>
    <source>
        <strain evidence="4">cv. Malutang</strain>
    </source>
</reference>
<dbReference type="PROSITE" id="PS50294">
    <property type="entry name" value="WD_REPEATS_REGION"/>
    <property type="match status" value="1"/>
</dbReference>
<keyword evidence="1" id="KW-0853">WD repeat</keyword>
<dbReference type="AlphaFoldDB" id="A0A5C7IUA7"/>
<protein>
    <recommendedName>
        <fullName evidence="2">S1 motif domain-containing protein</fullName>
    </recommendedName>
</protein>
<dbReference type="InterPro" id="IPR001680">
    <property type="entry name" value="WD40_rpt"/>
</dbReference>
<evidence type="ECO:0000259" key="2">
    <source>
        <dbReference type="PROSITE" id="PS50126"/>
    </source>
</evidence>
<dbReference type="InterPro" id="IPR036322">
    <property type="entry name" value="WD40_repeat_dom_sf"/>
</dbReference>
<dbReference type="Proteomes" id="UP000323000">
    <property type="component" value="Chromosome 1"/>
</dbReference>
<evidence type="ECO:0000313" key="4">
    <source>
        <dbReference type="Proteomes" id="UP000323000"/>
    </source>
</evidence>
<keyword evidence="4" id="KW-1185">Reference proteome</keyword>
<dbReference type="GO" id="GO:0003676">
    <property type="term" value="F:nucleic acid binding"/>
    <property type="evidence" value="ECO:0007669"/>
    <property type="project" value="InterPro"/>
</dbReference>
<feature type="domain" description="S1 motif" evidence="2">
    <location>
        <begin position="177"/>
        <end position="251"/>
    </location>
</feature>
<dbReference type="InterPro" id="IPR012340">
    <property type="entry name" value="NA-bd_OB-fold"/>
</dbReference>
<evidence type="ECO:0000256" key="1">
    <source>
        <dbReference type="PROSITE-ProRule" id="PRU00221"/>
    </source>
</evidence>
<dbReference type="PANTHER" id="PTHR47559:SF1">
    <property type="entry name" value="OS03G0844900 PROTEIN"/>
    <property type="match status" value="1"/>
</dbReference>
<dbReference type="SUPFAM" id="SSF50978">
    <property type="entry name" value="WD40 repeat-like"/>
    <property type="match status" value="1"/>
</dbReference>
<feature type="repeat" description="WD" evidence="1">
    <location>
        <begin position="372"/>
        <end position="404"/>
    </location>
</feature>
<dbReference type="SUPFAM" id="SSF50249">
    <property type="entry name" value="Nucleic acid-binding proteins"/>
    <property type="match status" value="2"/>
</dbReference>
<dbReference type="Gene3D" id="2.130.10.10">
    <property type="entry name" value="YVTN repeat-like/Quinoprotein amine dehydrogenase"/>
    <property type="match status" value="1"/>
</dbReference>
<sequence>MPILTARIGGGSLTCLDQSSSLVYPFPNNHSFSLKKFCQRSFTTTTATTAKLTTTTATTTLVDDSSSFIRQSRRSADWKAARAYKDSGFIYQGRIEGFNGGGLLVRFFSLVGFLPFPQLSPSHSCQDPQKSIHEVAKGLTGSLISVKIIQADEENKKLIFSEKEAAWTKYSERVNVGDIFAGRVGSIEDYGAFIHLRLPDGIYHLTGLVHVSEISWDLVQDIRDVLNEGDDVKIKVIKVDRQRSRITLSIKQLEEDPLLETLDKVIPQDSSVGPDSSSTSISSNIEPLPGLSAIFEELLQEDGIDDVRVTRQGFEKRVVSQDLQLWLSNAPPTERKFTLLARAGRQDVIATGGVDTNAVLFDRPSGQIVSTLSGHSKKVTSVKFVTQGDLLVTGSADKTVRLWQGSEDGNYDCRHILKDHTVEANVAKFDGHVGPVTAISFSENGYYLAVDTMMWNTMHD</sequence>
<dbReference type="Pfam" id="PF00575">
    <property type="entry name" value="S1"/>
    <property type="match status" value="1"/>
</dbReference>
<dbReference type="Gene3D" id="2.40.50.140">
    <property type="entry name" value="Nucleic acid-binding proteins"/>
    <property type="match status" value="2"/>
</dbReference>